<evidence type="ECO:0000313" key="9">
    <source>
        <dbReference type="Proteomes" id="UP001595596"/>
    </source>
</evidence>
<feature type="active site" description="Proton donor; for dehydratase activity" evidence="4">
    <location>
        <position position="1549"/>
    </location>
</feature>
<dbReference type="Pfam" id="PF00109">
    <property type="entry name" value="ketoacyl-synt"/>
    <property type="match status" value="1"/>
</dbReference>
<dbReference type="PANTHER" id="PTHR43775:SF51">
    <property type="entry name" value="INACTIVE PHENOLPHTHIOCEROL SYNTHESIS POLYKETIDE SYNTHASE TYPE I PKS1-RELATED"/>
    <property type="match status" value="1"/>
</dbReference>
<protein>
    <submittedName>
        <fullName evidence="8">SDR family NAD(P)-dependent oxidoreductase</fullName>
    </submittedName>
</protein>
<dbReference type="Pfam" id="PF21089">
    <property type="entry name" value="PKS_DH_N"/>
    <property type="match status" value="1"/>
</dbReference>
<dbReference type="InterPro" id="IPR036736">
    <property type="entry name" value="ACP-like_sf"/>
</dbReference>
<evidence type="ECO:0000259" key="5">
    <source>
        <dbReference type="PROSITE" id="PS50075"/>
    </source>
</evidence>
<dbReference type="InterPro" id="IPR016035">
    <property type="entry name" value="Acyl_Trfase/lysoPLipase"/>
</dbReference>
<dbReference type="InterPro" id="IPR042104">
    <property type="entry name" value="PKS_dehydratase_sf"/>
</dbReference>
<dbReference type="InterPro" id="IPR016039">
    <property type="entry name" value="Thiolase-like"/>
</dbReference>
<dbReference type="PROSITE" id="PS00606">
    <property type="entry name" value="KS3_1"/>
    <property type="match status" value="1"/>
</dbReference>
<dbReference type="Pfam" id="PF08659">
    <property type="entry name" value="KR"/>
    <property type="match status" value="1"/>
</dbReference>
<dbReference type="Gene3D" id="3.40.47.10">
    <property type="match status" value="1"/>
</dbReference>
<dbReference type="Pfam" id="PF02801">
    <property type="entry name" value="Ketoacyl-synt_C"/>
    <property type="match status" value="1"/>
</dbReference>
<evidence type="ECO:0000313" key="8">
    <source>
        <dbReference type="EMBL" id="MFC3570686.1"/>
    </source>
</evidence>
<dbReference type="SMART" id="SM00823">
    <property type="entry name" value="PKS_PP"/>
    <property type="match status" value="1"/>
</dbReference>
<dbReference type="SMART" id="SM00826">
    <property type="entry name" value="PKS_DH"/>
    <property type="match status" value="1"/>
</dbReference>
<feature type="domain" description="Carrier" evidence="5">
    <location>
        <begin position="1719"/>
        <end position="1794"/>
    </location>
</feature>
<accession>A0ABV7S379</accession>
<dbReference type="SUPFAM" id="SSF53901">
    <property type="entry name" value="Thiolase-like"/>
    <property type="match status" value="1"/>
</dbReference>
<dbReference type="InterPro" id="IPR002347">
    <property type="entry name" value="SDR_fam"/>
</dbReference>
<organism evidence="8 9">
    <name type="scientific">Paracoccus simplex</name>
    <dbReference type="NCBI Taxonomy" id="2086346"/>
    <lineage>
        <taxon>Bacteria</taxon>
        <taxon>Pseudomonadati</taxon>
        <taxon>Pseudomonadota</taxon>
        <taxon>Alphaproteobacteria</taxon>
        <taxon>Rhodobacterales</taxon>
        <taxon>Paracoccaceae</taxon>
        <taxon>Paracoccus</taxon>
    </lineage>
</organism>
<evidence type="ECO:0000256" key="2">
    <source>
        <dbReference type="ARBA" id="ARBA00022553"/>
    </source>
</evidence>
<dbReference type="InterPro" id="IPR001227">
    <property type="entry name" value="Ac_transferase_dom_sf"/>
</dbReference>
<dbReference type="InterPro" id="IPR014030">
    <property type="entry name" value="Ketoacyl_synth_N"/>
</dbReference>
<dbReference type="SUPFAM" id="SSF52151">
    <property type="entry name" value="FabD/lysophospholipase-like"/>
    <property type="match status" value="1"/>
</dbReference>
<dbReference type="InterPro" id="IPR001031">
    <property type="entry name" value="Thioesterase"/>
</dbReference>
<dbReference type="InterPro" id="IPR020841">
    <property type="entry name" value="PKS_Beta-ketoAc_synthase_dom"/>
</dbReference>
<dbReference type="InterPro" id="IPR036291">
    <property type="entry name" value="NAD(P)-bd_dom_sf"/>
</dbReference>
<dbReference type="CDD" id="cd00833">
    <property type="entry name" value="PKS"/>
    <property type="match status" value="1"/>
</dbReference>
<dbReference type="Gene3D" id="3.10.129.110">
    <property type="entry name" value="Polyketide synthase dehydratase"/>
    <property type="match status" value="1"/>
</dbReference>
<dbReference type="Pfam" id="PF14765">
    <property type="entry name" value="PS-DH"/>
    <property type="match status" value="1"/>
</dbReference>
<dbReference type="InterPro" id="IPR014031">
    <property type="entry name" value="Ketoacyl_synth_C"/>
</dbReference>
<evidence type="ECO:0000256" key="1">
    <source>
        <dbReference type="ARBA" id="ARBA00022450"/>
    </source>
</evidence>
<dbReference type="Gene3D" id="3.40.50.1820">
    <property type="entry name" value="alpha/beta hydrolase"/>
    <property type="match status" value="1"/>
</dbReference>
<dbReference type="InterPro" id="IPR029058">
    <property type="entry name" value="AB_hydrolase_fold"/>
</dbReference>
<dbReference type="PANTHER" id="PTHR43775">
    <property type="entry name" value="FATTY ACID SYNTHASE"/>
    <property type="match status" value="1"/>
</dbReference>
<dbReference type="InterPro" id="IPR057326">
    <property type="entry name" value="KR_dom"/>
</dbReference>
<dbReference type="PROSITE" id="PS52004">
    <property type="entry name" value="KS3_2"/>
    <property type="match status" value="1"/>
</dbReference>
<dbReference type="InterPro" id="IPR013968">
    <property type="entry name" value="PKS_KR"/>
</dbReference>
<reference evidence="9" key="1">
    <citation type="journal article" date="2019" name="Int. J. Syst. Evol. Microbiol.">
        <title>The Global Catalogue of Microorganisms (GCM) 10K type strain sequencing project: providing services to taxonomists for standard genome sequencing and annotation.</title>
        <authorList>
            <consortium name="The Broad Institute Genomics Platform"/>
            <consortium name="The Broad Institute Genome Sequencing Center for Infectious Disease"/>
            <person name="Wu L."/>
            <person name="Ma J."/>
        </authorList>
    </citation>
    <scope>NUCLEOTIDE SEQUENCE [LARGE SCALE GENOMIC DNA]</scope>
    <source>
        <strain evidence="9">VKM B-3226</strain>
    </source>
</reference>
<dbReference type="SMART" id="SM00827">
    <property type="entry name" value="PKS_AT"/>
    <property type="match status" value="1"/>
</dbReference>
<dbReference type="SUPFAM" id="SSF47336">
    <property type="entry name" value="ACP-like"/>
    <property type="match status" value="1"/>
</dbReference>
<dbReference type="Gene3D" id="3.40.366.10">
    <property type="entry name" value="Malonyl-Coenzyme A Acyl Carrier Protein, domain 2"/>
    <property type="match status" value="1"/>
</dbReference>
<dbReference type="PRINTS" id="PR00081">
    <property type="entry name" value="GDHRDH"/>
</dbReference>
<dbReference type="CDD" id="cd08953">
    <property type="entry name" value="KR_2_SDR_x"/>
    <property type="match status" value="1"/>
</dbReference>
<feature type="active site" description="Proton acceptor; for dehydratase activity" evidence="4">
    <location>
        <position position="1392"/>
    </location>
</feature>
<dbReference type="InterPro" id="IPR009081">
    <property type="entry name" value="PP-bd_ACP"/>
</dbReference>
<dbReference type="InterPro" id="IPR032821">
    <property type="entry name" value="PKS_assoc"/>
</dbReference>
<keyword evidence="3" id="KW-0808">Transferase</keyword>
<dbReference type="Gene3D" id="3.30.70.250">
    <property type="entry name" value="Malonyl-CoA ACP transacylase, ACP-binding"/>
    <property type="match status" value="1"/>
</dbReference>
<dbReference type="SUPFAM" id="SSF51735">
    <property type="entry name" value="NAD(P)-binding Rossmann-fold domains"/>
    <property type="match status" value="2"/>
</dbReference>
<feature type="region of interest" description="N-terminal hotdog fold" evidence="4">
    <location>
        <begin position="1363"/>
        <end position="1477"/>
    </location>
</feature>
<comment type="caution">
    <text evidence="8">The sequence shown here is derived from an EMBL/GenBank/DDBJ whole genome shotgun (WGS) entry which is preliminary data.</text>
</comment>
<dbReference type="Proteomes" id="UP001595596">
    <property type="component" value="Unassembled WGS sequence"/>
</dbReference>
<keyword evidence="9" id="KW-1185">Reference proteome</keyword>
<dbReference type="SMART" id="SM00822">
    <property type="entry name" value="PKS_KR"/>
    <property type="match status" value="1"/>
</dbReference>
<dbReference type="InterPro" id="IPR018201">
    <property type="entry name" value="Ketoacyl_synth_AS"/>
</dbReference>
<dbReference type="Pfam" id="PF00698">
    <property type="entry name" value="Acyl_transf_1"/>
    <property type="match status" value="1"/>
</dbReference>
<feature type="region of interest" description="C-terminal hotdog fold" evidence="4">
    <location>
        <begin position="1487"/>
        <end position="1634"/>
    </location>
</feature>
<proteinExistence type="predicted"/>
<dbReference type="PROSITE" id="PS52019">
    <property type="entry name" value="PKS_MFAS_DH"/>
    <property type="match status" value="1"/>
</dbReference>
<dbReference type="Pfam" id="PF21394">
    <property type="entry name" value="Beta-ketacyl_N"/>
    <property type="match status" value="1"/>
</dbReference>
<evidence type="ECO:0000259" key="7">
    <source>
        <dbReference type="PROSITE" id="PS52019"/>
    </source>
</evidence>
<dbReference type="InterPro" id="IPR020807">
    <property type="entry name" value="PKS_DH"/>
</dbReference>
<dbReference type="EMBL" id="JBHRXE010000041">
    <property type="protein sequence ID" value="MFC3570686.1"/>
    <property type="molecule type" value="Genomic_DNA"/>
</dbReference>
<dbReference type="Pfam" id="PF00975">
    <property type="entry name" value="Thioesterase"/>
    <property type="match status" value="1"/>
</dbReference>
<feature type="domain" description="Ketosynthase family 3 (KS3)" evidence="6">
    <location>
        <begin position="10"/>
        <end position="439"/>
    </location>
</feature>
<keyword evidence="2" id="KW-0597">Phosphoprotein</keyword>
<dbReference type="Gene3D" id="3.40.50.720">
    <property type="entry name" value="NAD(P)-binding Rossmann-like Domain"/>
    <property type="match status" value="1"/>
</dbReference>
<dbReference type="PROSITE" id="PS50075">
    <property type="entry name" value="CARRIER"/>
    <property type="match status" value="1"/>
</dbReference>
<dbReference type="Gene3D" id="3.30.70.3290">
    <property type="match status" value="1"/>
</dbReference>
<dbReference type="InterPro" id="IPR020806">
    <property type="entry name" value="PKS_PP-bd"/>
</dbReference>
<dbReference type="InterPro" id="IPR050091">
    <property type="entry name" value="PKS_NRPS_Biosynth_Enz"/>
</dbReference>
<dbReference type="InterPro" id="IPR049552">
    <property type="entry name" value="PKS_DH_N"/>
</dbReference>
<dbReference type="InterPro" id="IPR049900">
    <property type="entry name" value="PKS_mFAS_DH"/>
</dbReference>
<dbReference type="SUPFAM" id="SSF53474">
    <property type="entry name" value="alpha/beta-Hydrolases"/>
    <property type="match status" value="1"/>
</dbReference>
<evidence type="ECO:0000259" key="6">
    <source>
        <dbReference type="PROSITE" id="PS52004"/>
    </source>
</evidence>
<evidence type="ECO:0000256" key="4">
    <source>
        <dbReference type="PROSITE-ProRule" id="PRU01363"/>
    </source>
</evidence>
<sequence length="2101" mass="223920">MAFDKTVVEDSDIAIVGMAAQLPGAAGVADYWDNLCRGVESIQRLSQAELLARGESRARLADPNYVPSAAILAQFDEFDAEFFGLSPKEAAIMDPQHRKFLETCWHALEDSAHPPERFSGNIGVWAGCGMGTYYHSNLCSNRDLVDGVGHFLLRHTGNDKDFLSTRVSHVFDLTGPSLSVQTACSSSLVAIHMACQSLQSGECDMALAGGVTIELPHGLGYLYKENEILSPDGHCHAFDHRAQGTVFGSGAAVVALRRLRDALADGDHIWAVIKGSAINNDGAAKAGYLAPSVEGQAQAVAEALVMAGVSSDSIGYVECHGTGTALGDPIEVAALNQAYARLSEGGRQGPCRIGSVKTNIGHLDTAAGGAGLIKSALAVHHGKIPPSLNYEKPNPAIDFEGGPFQVNDRLSDWPMPGPRRAGVNSLGVGGTNAHVILQEPPAAEAAGESDWPFHIIAVSGRNKAALDANAAALAGWLSANPGVDMADLSFTLTQGRRQFDRRRVLVAETAAEAARLLAEPDPLLVFDHQPVGDPAEAVFMLPGGGAQYAGMARGLYQTEPVFREWMDRGLDHMAQAHGTDLRALWLPEPGAEAEADRRLLQPSLQLPLLMITEYALAQLWIGWGVTPAALIGHSMGENTAACIAGVMSFEDCIGLVRLRGLLMDRVPAGGMLSVPLPPEDFAAELTELELDLAAVNGPGLSVVSGPDAALDRFAARMAAREVECQRIAIAIAAHSRLLEPVLGEFRAYLASIRLNAPRIPIISNRSGQVLTAAEATSPDYWIGHLRGTVRFADGIAHLAQVPGRVFVEVGPGRAMQAMTKAHPAVAANQVISTLRHRDHATGDDSYFMGALARFWACGGQIDWDQVWGGARRRRLSLPGYAFQRKRYFIERAAHAAAETAEELARIEEPAEWGWRPAWKLASPNIEIGPQGPVAQGARNWLVFADDLGLAERVTEGLRSRGQRVAVVEVGDTFADKTVPGGDGRFLLPVESDREGYEMLLAALAAQDMVPDRILHLWSVTQGARFRPGSSLLNSQLERGFFGLLHLAQAIGAELPDANLELIAVCNDALRVADEPAPAPEKAAAAGPVRVMPHEMPNVSARLVDIRVPAKGGLDALAANLLEEALAPSGAAVAAWRDGRRFEQSLEKVALADDGMAAIPQGAACLITGGFGGIGQAIARELARHGGAKLALTTRGRVDSPAVTASVRQLEALGAEVLALRADVTSPEDMARAVAETKARFGSLDVVLHAAGVIRDSLIAAKTDDDAWDVLAPKLLGTRALIEALAENPATLTVLFSSTSSVIAPAGQADYVAANEYLNAVARAAPAALGRVVAVNWGVWADAGMAARAMGLDTASAVAVPQGRPLLDESLPMPGGREFRTALKLQDWIIGGHKTASGQALMPGTGWIELIAEAALECGLTLPLVIRDLEFRRPVLVADTALVSTRVQPEGDAMRIEILDDPQGEPNVSALIAGLPEAAPEALQTVGGWDRDGQGAALPSAQEGQMAFGPRWQVLRRYRIAEDEGVAELALPPEYAAEAGEWLAHPALLDIATGWAMPLIKGWTPGVLWVPMGYRSIRLYAPLPAQVTSRIRNAGENSDAQGMAQFDITLAAPDGTVCAEIKGFALRKLAAAISATPPARVQPARSLSPAERRLHHNISQGIPAAIGPAMLSRAISTGLSQVYVSSLALPALIAEAGVTETAAPAEGGFERPDLDSDFVVPAPGIQAELAAIWSELLGIAQVGAADSFFDLGGHSLIAVRMFGQLRKAFGVDLPISTLFEAPTIAELAALVEERAGPRELVSPDNVRELPVSARPRFRFLVDMGGRGEGTPFFMVAGMFGNIMNLRQLAQRLGPDRRFWGIQARGLLGEDKPHEDFTDAARDYIAELRQVQPTGPYLIGGFSGGGLTAYEMARQLRAAGEEVAMLVMLDTPLPEREPVSRKDRLAIRLGELREGGPGFVWKWLRDRVAYEFQRRSKAKAAEAEVAAEATGAFHDLAIEAAFLAALPSLRLSVWDGPVAMFRPPLDKRWKATGGRWINSGRDYVVEDNGWTPWMPSLRVIEVPGDHDSMVLEPNVRRLSSVLREILREADADMDVPAGIKAAE</sequence>
<dbReference type="SMART" id="SM00825">
    <property type="entry name" value="PKS_KS"/>
    <property type="match status" value="1"/>
</dbReference>
<dbReference type="InterPro" id="IPR016036">
    <property type="entry name" value="Malonyl_transacylase_ACP-bd"/>
</dbReference>
<feature type="domain" description="PKS/mFAS DH" evidence="7">
    <location>
        <begin position="1363"/>
        <end position="1634"/>
    </location>
</feature>
<dbReference type="SUPFAM" id="SSF55048">
    <property type="entry name" value="Probable ACP-binding domain of malonyl-CoA ACP transacylase"/>
    <property type="match status" value="1"/>
</dbReference>
<dbReference type="Pfam" id="PF16197">
    <property type="entry name" value="KAsynt_C_assoc"/>
    <property type="match status" value="1"/>
</dbReference>
<dbReference type="InterPro" id="IPR014043">
    <property type="entry name" value="Acyl_transferase_dom"/>
</dbReference>
<dbReference type="InterPro" id="IPR049490">
    <property type="entry name" value="C883_1060-like_KR_N"/>
</dbReference>
<dbReference type="InterPro" id="IPR049551">
    <property type="entry name" value="PKS_DH_C"/>
</dbReference>
<gene>
    <name evidence="8" type="ORF">ACFOMP_14605</name>
</gene>
<dbReference type="Pfam" id="PF00550">
    <property type="entry name" value="PP-binding"/>
    <property type="match status" value="1"/>
</dbReference>
<keyword evidence="1" id="KW-0596">Phosphopantetheine</keyword>
<dbReference type="Gene3D" id="1.10.1200.10">
    <property type="entry name" value="ACP-like"/>
    <property type="match status" value="1"/>
</dbReference>
<name>A0ABV7S379_9RHOB</name>
<evidence type="ECO:0000256" key="3">
    <source>
        <dbReference type="ARBA" id="ARBA00022679"/>
    </source>
</evidence>
<dbReference type="RefSeq" id="WP_379031806.1">
    <property type="nucleotide sequence ID" value="NZ_JBHRXE010000041.1"/>
</dbReference>